<evidence type="ECO:0000313" key="6">
    <source>
        <dbReference type="EMBL" id="PTX38358.1"/>
    </source>
</evidence>
<dbReference type="GO" id="GO:0046872">
    <property type="term" value="F:metal ion binding"/>
    <property type="evidence" value="ECO:0007669"/>
    <property type="project" value="UniProtKB-KW"/>
</dbReference>
<dbReference type="PROSITE" id="PS51007">
    <property type="entry name" value="CYTC"/>
    <property type="match status" value="1"/>
</dbReference>
<protein>
    <submittedName>
        <fullName evidence="6">Cbb3-type cytochrome c oxidase subunit III</fullName>
    </submittedName>
</protein>
<dbReference type="OrthoDB" id="7854060at2"/>
<feature type="domain" description="Cytochrome c" evidence="5">
    <location>
        <begin position="62"/>
        <end position="148"/>
    </location>
</feature>
<dbReference type="RefSeq" id="WP_092691220.1">
    <property type="nucleotide sequence ID" value="NZ_BMEZ01000044.1"/>
</dbReference>
<dbReference type="SUPFAM" id="SSF46626">
    <property type="entry name" value="Cytochrome c"/>
    <property type="match status" value="1"/>
</dbReference>
<dbReference type="Gene3D" id="1.10.760.10">
    <property type="entry name" value="Cytochrome c-like domain"/>
    <property type="match status" value="1"/>
</dbReference>
<reference evidence="6 7" key="1">
    <citation type="submission" date="2018-04" db="EMBL/GenBank/DDBJ databases">
        <title>Genomic Encyclopedia of Archaeal and Bacterial Type Strains, Phase II (KMG-II): from individual species to whole genera.</title>
        <authorList>
            <person name="Goeker M."/>
        </authorList>
    </citation>
    <scope>NUCLEOTIDE SEQUENCE [LARGE SCALE GENOMIC DNA]</scope>
    <source>
        <strain evidence="6 7">DSM 29329</strain>
    </source>
</reference>
<keyword evidence="1 4" id="KW-0349">Heme</keyword>
<gene>
    <name evidence="6" type="ORF">C8N44_1442</name>
</gene>
<organism evidence="6 7">
    <name type="scientific">Allosediminivita pacifica</name>
    <dbReference type="NCBI Taxonomy" id="1267769"/>
    <lineage>
        <taxon>Bacteria</taxon>
        <taxon>Pseudomonadati</taxon>
        <taxon>Pseudomonadota</taxon>
        <taxon>Alphaproteobacteria</taxon>
        <taxon>Rhodobacterales</taxon>
        <taxon>Paracoccaceae</taxon>
        <taxon>Allosediminivita</taxon>
    </lineage>
</organism>
<dbReference type="PANTHER" id="PTHR35008">
    <property type="entry name" value="BLL4482 PROTEIN-RELATED"/>
    <property type="match status" value="1"/>
</dbReference>
<dbReference type="Pfam" id="PF00034">
    <property type="entry name" value="Cytochrom_C"/>
    <property type="match status" value="1"/>
</dbReference>
<evidence type="ECO:0000256" key="3">
    <source>
        <dbReference type="ARBA" id="ARBA00023004"/>
    </source>
</evidence>
<evidence type="ECO:0000256" key="1">
    <source>
        <dbReference type="ARBA" id="ARBA00022617"/>
    </source>
</evidence>
<proteinExistence type="predicted"/>
<evidence type="ECO:0000313" key="7">
    <source>
        <dbReference type="Proteomes" id="UP000244069"/>
    </source>
</evidence>
<sequence>MDKLGLLIGGVFVAGLGVAIWQFMQPTEQTAGSMVHPEPTALSDLAQGAPIVEVRLPAQLSPEATIGKRAFEAKCAACHGANAAGQNGVAPPLIHRTYEPNHHSDEAFQRAVQNGVRAHHWPFGNMPPVEGLTRADVQYIVRYVRQLQRENGIN</sequence>
<dbReference type="AlphaFoldDB" id="A0A2T6A3L3"/>
<evidence type="ECO:0000256" key="4">
    <source>
        <dbReference type="PROSITE-ProRule" id="PRU00433"/>
    </source>
</evidence>
<accession>A0A2T6A3L3</accession>
<dbReference type="GO" id="GO:0020037">
    <property type="term" value="F:heme binding"/>
    <property type="evidence" value="ECO:0007669"/>
    <property type="project" value="InterPro"/>
</dbReference>
<evidence type="ECO:0000256" key="2">
    <source>
        <dbReference type="ARBA" id="ARBA00022723"/>
    </source>
</evidence>
<dbReference type="EMBL" id="QBKN01000044">
    <property type="protein sequence ID" value="PTX38358.1"/>
    <property type="molecule type" value="Genomic_DNA"/>
</dbReference>
<dbReference type="GO" id="GO:0009055">
    <property type="term" value="F:electron transfer activity"/>
    <property type="evidence" value="ECO:0007669"/>
    <property type="project" value="InterPro"/>
</dbReference>
<dbReference type="Proteomes" id="UP000244069">
    <property type="component" value="Unassembled WGS sequence"/>
</dbReference>
<dbReference type="InterPro" id="IPR036909">
    <property type="entry name" value="Cyt_c-like_dom_sf"/>
</dbReference>
<dbReference type="InterPro" id="IPR009056">
    <property type="entry name" value="Cyt_c-like_dom"/>
</dbReference>
<evidence type="ECO:0000259" key="5">
    <source>
        <dbReference type="PROSITE" id="PS51007"/>
    </source>
</evidence>
<dbReference type="InterPro" id="IPR051459">
    <property type="entry name" value="Cytochrome_c-type_DH"/>
</dbReference>
<keyword evidence="3 4" id="KW-0408">Iron</keyword>
<keyword evidence="2 4" id="KW-0479">Metal-binding</keyword>
<dbReference type="PANTHER" id="PTHR35008:SF8">
    <property type="entry name" value="ALCOHOL DEHYDROGENASE CYTOCHROME C SUBUNIT"/>
    <property type="match status" value="1"/>
</dbReference>
<comment type="caution">
    <text evidence="6">The sequence shown here is derived from an EMBL/GenBank/DDBJ whole genome shotgun (WGS) entry which is preliminary data.</text>
</comment>
<keyword evidence="7" id="KW-1185">Reference proteome</keyword>
<name>A0A2T6A3L3_9RHOB</name>